<keyword evidence="3" id="KW-1185">Reference proteome</keyword>
<dbReference type="Proteomes" id="UP000215914">
    <property type="component" value="Chromosome 11"/>
</dbReference>
<keyword evidence="1" id="KW-0812">Transmembrane</keyword>
<evidence type="ECO:0000313" key="3">
    <source>
        <dbReference type="Proteomes" id="UP000215914"/>
    </source>
</evidence>
<name>A0A251TFA7_HELAN</name>
<proteinExistence type="predicted"/>
<dbReference type="GO" id="GO:0016192">
    <property type="term" value="P:vesicle-mediated transport"/>
    <property type="evidence" value="ECO:0000318"/>
    <property type="project" value="GO_Central"/>
</dbReference>
<evidence type="ECO:0008006" key="4">
    <source>
        <dbReference type="Google" id="ProtNLM"/>
    </source>
</evidence>
<dbReference type="AlphaFoldDB" id="A0A251TFA7"/>
<sequence length="214" mass="24011">MACYWYCNIPYGILPKVVRQNPSLHSPSTQPFRRANPSSRGLVFGLISLLPHQSLPLLRNPFETATAIVIFMCNVQTTIIYALAVSYAVMMLHASFRKLTPIKQPTKGKPKWEDEQLGKGSKRAELKASVISSFFGFALAPGSEAHQRLSSYLPKTRSELLCLPKHLPKAPHLDYNSDFPFFPAHLGEFLSSSVKGFQKQKHCYSQNHSHSPLD</sequence>
<keyword evidence="1" id="KW-1133">Transmembrane helix</keyword>
<evidence type="ECO:0000313" key="2">
    <source>
        <dbReference type="EMBL" id="OTG09403.1"/>
    </source>
</evidence>
<evidence type="ECO:0000256" key="1">
    <source>
        <dbReference type="SAM" id="Phobius"/>
    </source>
</evidence>
<dbReference type="EMBL" id="CM007900">
    <property type="protein sequence ID" value="OTG09403.1"/>
    <property type="molecule type" value="Genomic_DNA"/>
</dbReference>
<feature type="transmembrane region" description="Helical" evidence="1">
    <location>
        <begin position="65"/>
        <end position="89"/>
    </location>
</feature>
<gene>
    <name evidence="2" type="ORF">HannXRQ_Chr11g0352521</name>
</gene>
<dbReference type="InParanoid" id="A0A251TFA7"/>
<reference evidence="3" key="1">
    <citation type="journal article" date="2017" name="Nature">
        <title>The sunflower genome provides insights into oil metabolism, flowering and Asterid evolution.</title>
        <authorList>
            <person name="Badouin H."/>
            <person name="Gouzy J."/>
            <person name="Grassa C.J."/>
            <person name="Murat F."/>
            <person name="Staton S.E."/>
            <person name="Cottret L."/>
            <person name="Lelandais-Briere C."/>
            <person name="Owens G.L."/>
            <person name="Carrere S."/>
            <person name="Mayjonade B."/>
            <person name="Legrand L."/>
            <person name="Gill N."/>
            <person name="Kane N.C."/>
            <person name="Bowers J.E."/>
            <person name="Hubner S."/>
            <person name="Bellec A."/>
            <person name="Berard A."/>
            <person name="Berges H."/>
            <person name="Blanchet N."/>
            <person name="Boniface M.C."/>
            <person name="Brunel D."/>
            <person name="Catrice O."/>
            <person name="Chaidir N."/>
            <person name="Claudel C."/>
            <person name="Donnadieu C."/>
            <person name="Faraut T."/>
            <person name="Fievet G."/>
            <person name="Helmstetter N."/>
            <person name="King M."/>
            <person name="Knapp S.J."/>
            <person name="Lai Z."/>
            <person name="Le Paslier M.C."/>
            <person name="Lippi Y."/>
            <person name="Lorenzon L."/>
            <person name="Mandel J.R."/>
            <person name="Marage G."/>
            <person name="Marchand G."/>
            <person name="Marquand E."/>
            <person name="Bret-Mestries E."/>
            <person name="Morien E."/>
            <person name="Nambeesan S."/>
            <person name="Nguyen T."/>
            <person name="Pegot-Espagnet P."/>
            <person name="Pouilly N."/>
            <person name="Raftis F."/>
            <person name="Sallet E."/>
            <person name="Schiex T."/>
            <person name="Thomas J."/>
            <person name="Vandecasteele C."/>
            <person name="Vares D."/>
            <person name="Vear F."/>
            <person name="Vautrin S."/>
            <person name="Crespi M."/>
            <person name="Mangin B."/>
            <person name="Burke J.M."/>
            <person name="Salse J."/>
            <person name="Munos S."/>
            <person name="Vincourt P."/>
            <person name="Rieseberg L.H."/>
            <person name="Langlade N.B."/>
        </authorList>
    </citation>
    <scope>NUCLEOTIDE SEQUENCE [LARGE SCALE GENOMIC DNA]</scope>
    <source>
        <strain evidence="3">cv. SF193</strain>
    </source>
</reference>
<organism evidence="2 3">
    <name type="scientific">Helianthus annuus</name>
    <name type="common">Common sunflower</name>
    <dbReference type="NCBI Taxonomy" id="4232"/>
    <lineage>
        <taxon>Eukaryota</taxon>
        <taxon>Viridiplantae</taxon>
        <taxon>Streptophyta</taxon>
        <taxon>Embryophyta</taxon>
        <taxon>Tracheophyta</taxon>
        <taxon>Spermatophyta</taxon>
        <taxon>Magnoliopsida</taxon>
        <taxon>eudicotyledons</taxon>
        <taxon>Gunneridae</taxon>
        <taxon>Pentapetalae</taxon>
        <taxon>asterids</taxon>
        <taxon>campanulids</taxon>
        <taxon>Asterales</taxon>
        <taxon>Asteraceae</taxon>
        <taxon>Asteroideae</taxon>
        <taxon>Heliantheae alliance</taxon>
        <taxon>Heliantheae</taxon>
        <taxon>Helianthus</taxon>
    </lineage>
</organism>
<dbReference type="GO" id="GO:0005783">
    <property type="term" value="C:endoplasmic reticulum"/>
    <property type="evidence" value="ECO:0000318"/>
    <property type="project" value="GO_Central"/>
</dbReference>
<dbReference type="GO" id="GO:0005794">
    <property type="term" value="C:Golgi apparatus"/>
    <property type="evidence" value="ECO:0000318"/>
    <property type="project" value="GO_Central"/>
</dbReference>
<accession>A0A251TFA7</accession>
<keyword evidence="1" id="KW-0472">Membrane</keyword>
<protein>
    <recommendedName>
        <fullName evidence="4">PRA1 family protein</fullName>
    </recommendedName>
</protein>